<gene>
    <name evidence="2" type="ORF">HCT46_07720</name>
</gene>
<evidence type="ECO:0000256" key="1">
    <source>
        <dbReference type="SAM" id="MobiDB-lite"/>
    </source>
</evidence>
<dbReference type="Proteomes" id="UP000752013">
    <property type="component" value="Unassembled WGS sequence"/>
</dbReference>
<feature type="compositionally biased region" description="Basic and acidic residues" evidence="1">
    <location>
        <begin position="32"/>
        <end position="49"/>
    </location>
</feature>
<name>A0A968GGG2_9SPIO</name>
<dbReference type="EMBL" id="JAATLK010000005">
    <property type="protein sequence ID" value="NIZ47800.1"/>
    <property type="molecule type" value="Genomic_DNA"/>
</dbReference>
<organism evidence="2 3">
    <name type="scientific">Entomospira nematocerorum</name>
    <dbReference type="NCBI Taxonomy" id="2719987"/>
    <lineage>
        <taxon>Bacteria</taxon>
        <taxon>Pseudomonadati</taxon>
        <taxon>Spirochaetota</taxon>
        <taxon>Spirochaetia</taxon>
        <taxon>Spirochaetales</taxon>
        <taxon>Spirochaetaceae</taxon>
        <taxon>Entomospira</taxon>
    </lineage>
</organism>
<dbReference type="RefSeq" id="WP_167704587.1">
    <property type="nucleotide sequence ID" value="NZ_CP118172.1"/>
</dbReference>
<keyword evidence="3" id="KW-1185">Reference proteome</keyword>
<evidence type="ECO:0000313" key="2">
    <source>
        <dbReference type="EMBL" id="NIZ47800.1"/>
    </source>
</evidence>
<evidence type="ECO:0000313" key="3">
    <source>
        <dbReference type="Proteomes" id="UP000752013"/>
    </source>
</evidence>
<proteinExistence type="predicted"/>
<reference evidence="2" key="1">
    <citation type="submission" date="2020-03" db="EMBL/GenBank/DDBJ databases">
        <title>Spirochaetal bacteria isolated from arthropods constitute a novel genus Entomospira genus novum within the order Spirochaetales.</title>
        <authorList>
            <person name="Grana-Miraglia L."/>
            <person name="Sikutova S."/>
            <person name="Fingerle V."/>
            <person name="Sing A."/>
            <person name="Castillo-Ramirez S."/>
            <person name="Margos G."/>
            <person name="Rudolf I."/>
        </authorList>
    </citation>
    <scope>NUCLEOTIDE SEQUENCE</scope>
    <source>
        <strain evidence="2">BR208</strain>
    </source>
</reference>
<accession>A0A968GGG2</accession>
<dbReference type="AlphaFoldDB" id="A0A968GGG2"/>
<protein>
    <submittedName>
        <fullName evidence="2">Uncharacterized protein</fullName>
    </submittedName>
</protein>
<feature type="region of interest" description="Disordered" evidence="1">
    <location>
        <begin position="1"/>
        <end position="61"/>
    </location>
</feature>
<comment type="caution">
    <text evidence="2">The sequence shown here is derived from an EMBL/GenBank/DDBJ whole genome shotgun (WGS) entry which is preliminary data.</text>
</comment>
<sequence>MAKKPHQEESIDEELSDLLATDEPSEITFGEEMQHHDASPQETSTKAEEQTSSSNAVPHSPVHTAYRLTSAMSLYGTLYHIGDMIEIAPIDDAVLHDLLRRGVVQPVEQSND</sequence>